<name>A0A8K0GJ65_9ROSA</name>
<dbReference type="Pfam" id="PF04864">
    <property type="entry name" value="Alliinase_C"/>
    <property type="match status" value="1"/>
</dbReference>
<feature type="domain" description="Alliinase C-terminal" evidence="6">
    <location>
        <begin position="32"/>
        <end position="390"/>
    </location>
</feature>
<dbReference type="OrthoDB" id="2020362at2759"/>
<evidence type="ECO:0000256" key="2">
    <source>
        <dbReference type="ARBA" id="ARBA00006312"/>
    </source>
</evidence>
<dbReference type="Gene3D" id="3.40.640.10">
    <property type="entry name" value="Type I PLP-dependent aspartate aminotransferase-like (Major domain)"/>
    <property type="match status" value="1"/>
</dbReference>
<dbReference type="InterPro" id="IPR015424">
    <property type="entry name" value="PyrdxlP-dep_Trfase"/>
</dbReference>
<dbReference type="InterPro" id="IPR037029">
    <property type="entry name" value="Alliinase_N_sf"/>
</dbReference>
<comment type="subunit">
    <text evidence="3">Homodimer.</text>
</comment>
<protein>
    <recommendedName>
        <fullName evidence="6">Alliinase C-terminal domain-containing protein</fullName>
    </recommendedName>
</protein>
<comment type="cofactor">
    <cofactor evidence="1">
        <name>pyridoxal 5'-phosphate</name>
        <dbReference type="ChEBI" id="CHEBI:597326"/>
    </cofactor>
</comment>
<keyword evidence="4" id="KW-0032">Aminotransferase</keyword>
<dbReference type="PANTHER" id="PTHR43795:SF15">
    <property type="entry name" value="TRYPTOPHAN AMINOTRANSFERASE-RELATED PROTEIN 1"/>
    <property type="match status" value="1"/>
</dbReference>
<accession>A0A8K0GJ65</accession>
<dbReference type="SUPFAM" id="SSF53383">
    <property type="entry name" value="PLP-dependent transferases"/>
    <property type="match status" value="1"/>
</dbReference>
<dbReference type="GO" id="GO:0006520">
    <property type="term" value="P:amino acid metabolic process"/>
    <property type="evidence" value="ECO:0007669"/>
    <property type="project" value="TreeGrafter"/>
</dbReference>
<evidence type="ECO:0000256" key="4">
    <source>
        <dbReference type="ARBA" id="ARBA00022576"/>
    </source>
</evidence>
<organism evidence="7 8">
    <name type="scientific">Rhamnella rubrinervis</name>
    <dbReference type="NCBI Taxonomy" id="2594499"/>
    <lineage>
        <taxon>Eukaryota</taxon>
        <taxon>Viridiplantae</taxon>
        <taxon>Streptophyta</taxon>
        <taxon>Embryophyta</taxon>
        <taxon>Tracheophyta</taxon>
        <taxon>Spermatophyta</taxon>
        <taxon>Magnoliopsida</taxon>
        <taxon>eudicotyledons</taxon>
        <taxon>Gunneridae</taxon>
        <taxon>Pentapetalae</taxon>
        <taxon>rosids</taxon>
        <taxon>fabids</taxon>
        <taxon>Rosales</taxon>
        <taxon>Rhamnaceae</taxon>
        <taxon>rhamnoid group</taxon>
        <taxon>Rhamneae</taxon>
        <taxon>Rhamnella</taxon>
    </lineage>
</organism>
<dbReference type="InterPro" id="IPR015421">
    <property type="entry name" value="PyrdxlP-dep_Trfase_major"/>
</dbReference>
<dbReference type="PANTHER" id="PTHR43795">
    <property type="entry name" value="BIFUNCTIONAL ASPARTATE AMINOTRANSFERASE AND GLUTAMATE/ASPARTATE-PREPHENATE AMINOTRANSFERASE-RELATED"/>
    <property type="match status" value="1"/>
</dbReference>
<keyword evidence="8" id="KW-1185">Reference proteome</keyword>
<dbReference type="EMBL" id="VOIH02000012">
    <property type="protein sequence ID" value="KAF3431217.1"/>
    <property type="molecule type" value="Genomic_DNA"/>
</dbReference>
<gene>
    <name evidence="7" type="ORF">FNV43_RR25947</name>
</gene>
<dbReference type="GO" id="GO:0016846">
    <property type="term" value="F:carbon-sulfur lyase activity"/>
    <property type="evidence" value="ECO:0007669"/>
    <property type="project" value="InterPro"/>
</dbReference>
<dbReference type="InterPro" id="IPR006948">
    <property type="entry name" value="Alliinase_C"/>
</dbReference>
<evidence type="ECO:0000256" key="3">
    <source>
        <dbReference type="ARBA" id="ARBA00011738"/>
    </source>
</evidence>
<comment type="similarity">
    <text evidence="2">Belongs to the alliinase family.</text>
</comment>
<keyword evidence="4" id="KW-0808">Transferase</keyword>
<comment type="caution">
    <text evidence="7">The sequence shown here is derived from an EMBL/GenBank/DDBJ whole genome shotgun (WGS) entry which is preliminary data.</text>
</comment>
<dbReference type="Gene3D" id="3.90.1150.10">
    <property type="entry name" value="Aspartate Aminotransferase, domain 1"/>
    <property type="match status" value="1"/>
</dbReference>
<evidence type="ECO:0000256" key="5">
    <source>
        <dbReference type="ARBA" id="ARBA00022898"/>
    </source>
</evidence>
<evidence type="ECO:0000259" key="6">
    <source>
        <dbReference type="Pfam" id="PF04864"/>
    </source>
</evidence>
<dbReference type="AlphaFoldDB" id="A0A8K0GJ65"/>
<evidence type="ECO:0000313" key="8">
    <source>
        <dbReference type="Proteomes" id="UP000796880"/>
    </source>
</evidence>
<dbReference type="GO" id="GO:0008483">
    <property type="term" value="F:transaminase activity"/>
    <property type="evidence" value="ECO:0007669"/>
    <property type="project" value="UniProtKB-KW"/>
</dbReference>
<dbReference type="InterPro" id="IPR015422">
    <property type="entry name" value="PyrdxlP-dep_Trfase_small"/>
</dbReference>
<dbReference type="CDD" id="cd00609">
    <property type="entry name" value="AAT_like"/>
    <property type="match status" value="1"/>
</dbReference>
<dbReference type="Proteomes" id="UP000796880">
    <property type="component" value="Unassembled WGS sequence"/>
</dbReference>
<keyword evidence="5" id="KW-0663">Pyridoxal phosphate</keyword>
<evidence type="ECO:0000313" key="7">
    <source>
        <dbReference type="EMBL" id="KAF3431217.1"/>
    </source>
</evidence>
<proteinExistence type="inferred from homology"/>
<reference evidence="7" key="1">
    <citation type="submission" date="2020-03" db="EMBL/GenBank/DDBJ databases">
        <title>A high-quality chromosome-level genome assembly of a woody plant with both climbing and erect habits, Rhamnella rubrinervis.</title>
        <authorList>
            <person name="Lu Z."/>
            <person name="Yang Y."/>
            <person name="Zhu X."/>
            <person name="Sun Y."/>
        </authorList>
    </citation>
    <scope>NUCLEOTIDE SEQUENCE</scope>
    <source>
        <strain evidence="7">BYM</strain>
        <tissue evidence="7">Leaf</tissue>
    </source>
</reference>
<sequence>MCGTDILAAKPTIENPKGAGVSCSPEPHVLLNLDQGDPMAFEPYWRKMGDKCTVVIKGSELMSYLSDRRKVCWFLETELEEAIKRLHSVIGNAVVDGRHIVVGTGSTQLYQAALYALASPGGPDPISVVCAAPYYSQYQEETNYLRSGLYKWAGDAHAFSGKDGPFIEVVTSPNNPDGSIRKAVVNGPSGHQGKLIHDLAYYWPHYTPITSPADHDIMTFTFSKSTGHAGSRIGWALVKDEEVARKMTKFIEYSSIGVSKDSQHRVAKIMGVICNGCQDFKSDHNLENFFEFGRCLMAERWETLRQVVAKNGVFDLPKFPTEYCLFNGDFAESRPAFAWLKCNGDREDCEQFLKDHKIMSRGGGRFGSDPRFSRVSMLSSDEVFEQFLNRQAIFTKYSCLGELGGSSYKIARDEYTKQLWMTVMDGAYAPFHSLNVYVWIDSQHLHNFEVADAPNLNYLGVTLLQRHTWDTPTCLLHQILI</sequence>
<dbReference type="Gene3D" id="2.10.25.30">
    <property type="entry name" value="EGF-like, alliinase"/>
    <property type="match status" value="1"/>
</dbReference>
<evidence type="ECO:0000256" key="1">
    <source>
        <dbReference type="ARBA" id="ARBA00001933"/>
    </source>
</evidence>
<dbReference type="InterPro" id="IPR050478">
    <property type="entry name" value="Ethylene_sulfur-biosynth"/>
</dbReference>